<proteinExistence type="predicted"/>
<reference evidence="3" key="1">
    <citation type="submission" date="2016-08" db="EMBL/GenBank/DDBJ databases">
        <authorList>
            <person name="Varghese N."/>
            <person name="Submissions Spin"/>
        </authorList>
    </citation>
    <scope>NUCLEOTIDE SEQUENCE [LARGE SCALE GENOMIC DNA]</scope>
    <source>
        <strain evidence="3">R-53144</strain>
    </source>
</reference>
<gene>
    <name evidence="2" type="ORF">GA0061080_10912</name>
</gene>
<organism evidence="2 3">
    <name type="scientific">Gilliamella intestini</name>
    <dbReference type="NCBI Taxonomy" id="1798183"/>
    <lineage>
        <taxon>Bacteria</taxon>
        <taxon>Pseudomonadati</taxon>
        <taxon>Pseudomonadota</taxon>
        <taxon>Gammaproteobacteria</taxon>
        <taxon>Orbales</taxon>
        <taxon>Orbaceae</taxon>
        <taxon>Gilliamella</taxon>
    </lineage>
</organism>
<keyword evidence="1" id="KW-0812">Transmembrane</keyword>
<dbReference type="RefSeq" id="WP_141683172.1">
    <property type="nucleotide sequence ID" value="NZ_FMBA01000091.1"/>
</dbReference>
<accession>A0A1C4DPM8</accession>
<keyword evidence="1" id="KW-1133">Transmembrane helix</keyword>
<evidence type="ECO:0000256" key="1">
    <source>
        <dbReference type="SAM" id="Phobius"/>
    </source>
</evidence>
<protein>
    <submittedName>
        <fullName evidence="2">Uncharacterized protein</fullName>
    </submittedName>
</protein>
<dbReference type="EMBL" id="FMBA01000091">
    <property type="protein sequence ID" value="SCC33319.1"/>
    <property type="molecule type" value="Genomic_DNA"/>
</dbReference>
<keyword evidence="3" id="KW-1185">Reference proteome</keyword>
<feature type="transmembrane region" description="Helical" evidence="1">
    <location>
        <begin position="219"/>
        <end position="242"/>
    </location>
</feature>
<dbReference type="Proteomes" id="UP000199698">
    <property type="component" value="Unassembled WGS sequence"/>
</dbReference>
<evidence type="ECO:0000313" key="3">
    <source>
        <dbReference type="Proteomes" id="UP000199698"/>
    </source>
</evidence>
<evidence type="ECO:0000313" key="2">
    <source>
        <dbReference type="EMBL" id="SCC33319.1"/>
    </source>
</evidence>
<sequence>MEFMVVADDIASMNKMIDELKKGGNLKETTLAKAKKVLGAEIKHAHQFSGELTLDKLEIAIEKINNRRVTFDASKGILMNGVMIFLQGHLFSQNRQALEAEGRDMRQDVKEEILNDMVKTGVIMSLMSAEVMAHTIKIVGNVLPKTNIFTTMIPGCEKFIKVTGSTLALITILDGVMDIYKGGGYVKNGDTLDGFLVGAGGSLILLSGIINFVGALGIAVIPLSLALVAIAIAVIGVILVYMGSEAERWSPMEVWFNRCYFGMQKHPEKGQPYPLTAVGTSAALNDYFAYISGVYLALNYDSMDLELFADYFMYSQNDLDILDYTGGLHVHIKLPNFDAHSRYTCMVYLTDSEGQSAKVKIEKGKDDKNLNVTVSPNQCNYDLVRWVASKDYPIKSNINGTVVIDQKIAELFFKAKKVIGILHYWQGKDAKSPLRVEHIIN</sequence>
<dbReference type="OrthoDB" id="6178961at2"/>
<dbReference type="AlphaFoldDB" id="A0A1C4DPM8"/>
<name>A0A1C4DPM8_9GAMM</name>
<feature type="transmembrane region" description="Helical" evidence="1">
    <location>
        <begin position="192"/>
        <end position="213"/>
    </location>
</feature>
<keyword evidence="1" id="KW-0472">Membrane</keyword>